<dbReference type="AlphaFoldDB" id="A0A1A8HCM0"/>
<organism evidence="1">
    <name type="scientific">Nothobranchius korthausae</name>
    <dbReference type="NCBI Taxonomy" id="1143690"/>
    <lineage>
        <taxon>Eukaryota</taxon>
        <taxon>Metazoa</taxon>
        <taxon>Chordata</taxon>
        <taxon>Craniata</taxon>
        <taxon>Vertebrata</taxon>
        <taxon>Euteleostomi</taxon>
        <taxon>Actinopterygii</taxon>
        <taxon>Neopterygii</taxon>
        <taxon>Teleostei</taxon>
        <taxon>Neoteleostei</taxon>
        <taxon>Acanthomorphata</taxon>
        <taxon>Ovalentaria</taxon>
        <taxon>Atherinomorphae</taxon>
        <taxon>Cyprinodontiformes</taxon>
        <taxon>Nothobranchiidae</taxon>
        <taxon>Nothobranchius</taxon>
    </lineage>
</organism>
<evidence type="ECO:0000313" key="1">
    <source>
        <dbReference type="EMBL" id="SBQ81117.1"/>
    </source>
</evidence>
<protein>
    <submittedName>
        <fullName evidence="1">Uncharacterized protein</fullName>
    </submittedName>
</protein>
<reference evidence="1" key="1">
    <citation type="submission" date="2016-05" db="EMBL/GenBank/DDBJ databases">
        <authorList>
            <person name="Lavstsen T."/>
            <person name="Jespersen J.S."/>
        </authorList>
    </citation>
    <scope>NUCLEOTIDE SEQUENCE</scope>
    <source>
        <tissue evidence="1">Brain</tissue>
    </source>
</reference>
<accession>A0A1A8HCM0</accession>
<name>A0A1A8HCM0_9TELE</name>
<reference evidence="1" key="2">
    <citation type="submission" date="2016-06" db="EMBL/GenBank/DDBJ databases">
        <title>The genome of a short-lived fish provides insights into sex chromosome evolution and the genetic control of aging.</title>
        <authorList>
            <person name="Reichwald K."/>
            <person name="Felder M."/>
            <person name="Petzold A."/>
            <person name="Koch P."/>
            <person name="Groth M."/>
            <person name="Platzer M."/>
        </authorList>
    </citation>
    <scope>NUCLEOTIDE SEQUENCE</scope>
    <source>
        <tissue evidence="1">Brain</tissue>
    </source>
</reference>
<proteinExistence type="predicted"/>
<gene>
    <name evidence="1" type="primary">Nfu_g_1_009088</name>
</gene>
<feature type="non-terminal residue" evidence="1">
    <location>
        <position position="66"/>
    </location>
</feature>
<sequence length="66" mass="7485">MDIKAKLDRGESILWTVLLERGKLDVWQKTKMACIVFVSGFQVGTKPRVPGWVDFSGCRLFKLDLG</sequence>
<dbReference type="EMBL" id="HAEC01012900">
    <property type="protein sequence ID" value="SBQ81117.1"/>
    <property type="molecule type" value="Transcribed_RNA"/>
</dbReference>
<dbReference type="EMBL" id="HAEB01003604">
    <property type="protein sequence ID" value="SBQ50131.1"/>
    <property type="molecule type" value="Transcribed_RNA"/>
</dbReference>